<dbReference type="CDD" id="cd00082">
    <property type="entry name" value="HisKA"/>
    <property type="match status" value="1"/>
</dbReference>
<dbReference type="InterPro" id="IPR013655">
    <property type="entry name" value="PAS_fold_3"/>
</dbReference>
<sequence>MIDTDAKKLEKGQIWLDIAKEGANDGFWGLDIPQNTIYYNGKIREYFDGDKSTLYMPIEFLKEIIHPMDIDYVNETLKRYLKREISIFKTECRVAIQPSNYEWVLIQGKGIWDENDEPLYLAGSYTLLKDFTNAVNHHYDIKRQLKETSALLDTIFDSIPDPIYIKDTEDRIIQCNMAALDLWGYTSEEVIGKKCTDLKMCSKPCTESITQKACQSKKTEKIQTYIEKLEKWVEIMAYPVFDKDTNEVQLVMEHIKDITDLKKVELILQENIKCQEKLLKEAQRDNKAKTEYFTNVSHELKTPLNIILSTLQLLETFYLPSEKEKKYASIMKQNCYRLLRLLNNIIDVTKIDSSFFKLHLENADIVYVVKQITLSVEQYIKNKSINLLFESKVSKQIMAFDAEKIERIMLNLLSNAAKFTLPGGVIKVGIEKQDEKILISVKDTGIGIPSQKQHVIFQRFGQVDSSATRQYEGSGIGLFLVKSLVEMHNGTIHVQSEEHKGTEFIIELPIKVLKEKAKEPLNNERSSYKNVEMLNIELSDIYE</sequence>
<feature type="domain" description="Histidine kinase" evidence="9">
    <location>
        <begin position="295"/>
        <end position="512"/>
    </location>
</feature>
<keyword evidence="4" id="KW-0808">Transferase</keyword>
<name>A0A7C8HFR8_9FIRM</name>
<dbReference type="InterPro" id="IPR036097">
    <property type="entry name" value="HisK_dim/P_sf"/>
</dbReference>
<dbReference type="Pfam" id="PF02518">
    <property type="entry name" value="HATPase_c"/>
    <property type="match status" value="1"/>
</dbReference>
<dbReference type="CDD" id="cd16922">
    <property type="entry name" value="HATPase_EvgS-ArcB-TorS-like"/>
    <property type="match status" value="1"/>
</dbReference>
<dbReference type="GO" id="GO:0000155">
    <property type="term" value="F:phosphorelay sensor kinase activity"/>
    <property type="evidence" value="ECO:0007669"/>
    <property type="project" value="InterPro"/>
</dbReference>
<accession>A0A7C8HFR8</accession>
<dbReference type="Pfam" id="PF00512">
    <property type="entry name" value="HisKA"/>
    <property type="match status" value="1"/>
</dbReference>
<dbReference type="InterPro" id="IPR003594">
    <property type="entry name" value="HATPase_dom"/>
</dbReference>
<keyword evidence="6" id="KW-0418">Kinase</keyword>
<keyword evidence="5" id="KW-0547">Nucleotide-binding</keyword>
<keyword evidence="12" id="KW-1185">Reference proteome</keyword>
<dbReference type="EC" id="2.7.13.3" evidence="2"/>
<dbReference type="PRINTS" id="PR00344">
    <property type="entry name" value="BCTRLSENSOR"/>
</dbReference>
<evidence type="ECO:0000313" key="12">
    <source>
        <dbReference type="Proteomes" id="UP000483018"/>
    </source>
</evidence>
<dbReference type="Pfam" id="PF08447">
    <property type="entry name" value="PAS_3"/>
    <property type="match status" value="1"/>
</dbReference>
<evidence type="ECO:0000256" key="7">
    <source>
        <dbReference type="ARBA" id="ARBA00022840"/>
    </source>
</evidence>
<protein>
    <recommendedName>
        <fullName evidence="2">histidine kinase</fullName>
        <ecNumber evidence="2">2.7.13.3</ecNumber>
    </recommendedName>
</protein>
<dbReference type="Pfam" id="PF13426">
    <property type="entry name" value="PAS_9"/>
    <property type="match status" value="1"/>
</dbReference>
<dbReference type="AlphaFoldDB" id="A0A7C8HFR8"/>
<dbReference type="Proteomes" id="UP000483018">
    <property type="component" value="Unassembled WGS sequence"/>
</dbReference>
<dbReference type="PROSITE" id="PS50112">
    <property type="entry name" value="PAS"/>
    <property type="match status" value="1"/>
</dbReference>
<evidence type="ECO:0000256" key="5">
    <source>
        <dbReference type="ARBA" id="ARBA00022741"/>
    </source>
</evidence>
<feature type="domain" description="PAS" evidence="10">
    <location>
        <begin position="148"/>
        <end position="193"/>
    </location>
</feature>
<dbReference type="InterPro" id="IPR000014">
    <property type="entry name" value="PAS"/>
</dbReference>
<dbReference type="SUPFAM" id="SSF47384">
    <property type="entry name" value="Homodimeric domain of signal transducing histidine kinase"/>
    <property type="match status" value="1"/>
</dbReference>
<dbReference type="PANTHER" id="PTHR43047:SF72">
    <property type="entry name" value="OSMOSENSING HISTIDINE PROTEIN KINASE SLN1"/>
    <property type="match status" value="1"/>
</dbReference>
<dbReference type="CDD" id="cd00130">
    <property type="entry name" value="PAS"/>
    <property type="match status" value="2"/>
</dbReference>
<keyword evidence="7" id="KW-0067">ATP-binding</keyword>
<proteinExistence type="predicted"/>
<evidence type="ECO:0000256" key="4">
    <source>
        <dbReference type="ARBA" id="ARBA00022679"/>
    </source>
</evidence>
<gene>
    <name evidence="11" type="ORF">GND95_03300</name>
</gene>
<dbReference type="InterPro" id="IPR004358">
    <property type="entry name" value="Sig_transdc_His_kin-like_C"/>
</dbReference>
<dbReference type="Gene3D" id="3.30.450.20">
    <property type="entry name" value="PAS domain"/>
    <property type="match status" value="2"/>
</dbReference>
<dbReference type="GO" id="GO:0005524">
    <property type="term" value="F:ATP binding"/>
    <property type="evidence" value="ECO:0007669"/>
    <property type="project" value="UniProtKB-KW"/>
</dbReference>
<dbReference type="OrthoDB" id="9813394at2"/>
<dbReference type="SMART" id="SM00091">
    <property type="entry name" value="PAS"/>
    <property type="match status" value="2"/>
</dbReference>
<evidence type="ECO:0000256" key="2">
    <source>
        <dbReference type="ARBA" id="ARBA00012438"/>
    </source>
</evidence>
<dbReference type="SUPFAM" id="SSF55785">
    <property type="entry name" value="PYP-like sensor domain (PAS domain)"/>
    <property type="match status" value="2"/>
</dbReference>
<dbReference type="SUPFAM" id="SSF55874">
    <property type="entry name" value="ATPase domain of HSP90 chaperone/DNA topoisomerase II/histidine kinase"/>
    <property type="match status" value="1"/>
</dbReference>
<evidence type="ECO:0000313" key="11">
    <source>
        <dbReference type="EMBL" id="KAE9636166.1"/>
    </source>
</evidence>
<dbReference type="NCBIfam" id="TIGR00229">
    <property type="entry name" value="sensory_box"/>
    <property type="match status" value="1"/>
</dbReference>
<evidence type="ECO:0000256" key="3">
    <source>
        <dbReference type="ARBA" id="ARBA00022553"/>
    </source>
</evidence>
<dbReference type="SMART" id="SM00387">
    <property type="entry name" value="HATPase_c"/>
    <property type="match status" value="1"/>
</dbReference>
<keyword evidence="8" id="KW-0902">Two-component regulatory system</keyword>
<dbReference type="InterPro" id="IPR036890">
    <property type="entry name" value="HATPase_C_sf"/>
</dbReference>
<dbReference type="Gene3D" id="1.10.287.130">
    <property type="match status" value="1"/>
</dbReference>
<dbReference type="FunFam" id="3.30.565.10:FF:000037">
    <property type="entry name" value="Hybrid sensor histidine kinase/response regulator"/>
    <property type="match status" value="1"/>
</dbReference>
<evidence type="ECO:0000259" key="9">
    <source>
        <dbReference type="PROSITE" id="PS50109"/>
    </source>
</evidence>
<dbReference type="Gene3D" id="3.30.565.10">
    <property type="entry name" value="Histidine kinase-like ATPase, C-terminal domain"/>
    <property type="match status" value="1"/>
</dbReference>
<comment type="catalytic activity">
    <reaction evidence="1">
        <text>ATP + protein L-histidine = ADP + protein N-phospho-L-histidine.</text>
        <dbReference type="EC" id="2.7.13.3"/>
    </reaction>
</comment>
<dbReference type="InterPro" id="IPR035965">
    <property type="entry name" value="PAS-like_dom_sf"/>
</dbReference>
<dbReference type="RefSeq" id="WP_158739419.1">
    <property type="nucleotide sequence ID" value="NZ_WSLF01000002.1"/>
</dbReference>
<dbReference type="GO" id="GO:0005886">
    <property type="term" value="C:plasma membrane"/>
    <property type="evidence" value="ECO:0007669"/>
    <property type="project" value="TreeGrafter"/>
</dbReference>
<dbReference type="PANTHER" id="PTHR43047">
    <property type="entry name" value="TWO-COMPONENT HISTIDINE PROTEIN KINASE"/>
    <property type="match status" value="1"/>
</dbReference>
<dbReference type="SMART" id="SM00388">
    <property type="entry name" value="HisKA"/>
    <property type="match status" value="1"/>
</dbReference>
<reference evidence="11 12" key="1">
    <citation type="submission" date="2019-12" db="EMBL/GenBank/DDBJ databases">
        <title>Defluviitalea raffinosedens, isolated from a biogas fermenter, genome sequencing and characterization.</title>
        <authorList>
            <person name="Rettenmaier R."/>
            <person name="Schneider M."/>
            <person name="Neuhaus K."/>
            <person name="Liebl W."/>
            <person name="Zverlov V."/>
        </authorList>
    </citation>
    <scope>NUCLEOTIDE SEQUENCE [LARGE SCALE GENOMIC DNA]</scope>
    <source>
        <strain evidence="11 12">249c-K6</strain>
    </source>
</reference>
<dbReference type="InterPro" id="IPR003661">
    <property type="entry name" value="HisK_dim/P_dom"/>
</dbReference>
<dbReference type="PROSITE" id="PS50109">
    <property type="entry name" value="HIS_KIN"/>
    <property type="match status" value="1"/>
</dbReference>
<evidence type="ECO:0000256" key="1">
    <source>
        <dbReference type="ARBA" id="ARBA00000085"/>
    </source>
</evidence>
<evidence type="ECO:0000256" key="8">
    <source>
        <dbReference type="ARBA" id="ARBA00023012"/>
    </source>
</evidence>
<comment type="caution">
    <text evidence="11">The sequence shown here is derived from an EMBL/GenBank/DDBJ whole genome shotgun (WGS) entry which is preliminary data.</text>
</comment>
<dbReference type="GO" id="GO:0009927">
    <property type="term" value="F:histidine phosphotransfer kinase activity"/>
    <property type="evidence" value="ECO:0007669"/>
    <property type="project" value="TreeGrafter"/>
</dbReference>
<dbReference type="EMBL" id="WSLF01000002">
    <property type="protein sequence ID" value="KAE9636166.1"/>
    <property type="molecule type" value="Genomic_DNA"/>
</dbReference>
<evidence type="ECO:0000256" key="6">
    <source>
        <dbReference type="ARBA" id="ARBA00022777"/>
    </source>
</evidence>
<organism evidence="11 12">
    <name type="scientific">Defluviitalea raffinosedens</name>
    <dbReference type="NCBI Taxonomy" id="1450156"/>
    <lineage>
        <taxon>Bacteria</taxon>
        <taxon>Bacillati</taxon>
        <taxon>Bacillota</taxon>
        <taxon>Clostridia</taxon>
        <taxon>Lachnospirales</taxon>
        <taxon>Defluviitaleaceae</taxon>
        <taxon>Defluviitalea</taxon>
    </lineage>
</organism>
<keyword evidence="3" id="KW-0597">Phosphoprotein</keyword>
<evidence type="ECO:0000259" key="10">
    <source>
        <dbReference type="PROSITE" id="PS50112"/>
    </source>
</evidence>
<dbReference type="InterPro" id="IPR005467">
    <property type="entry name" value="His_kinase_dom"/>
</dbReference>